<evidence type="ECO:0000256" key="1">
    <source>
        <dbReference type="SAM" id="MobiDB-lite"/>
    </source>
</evidence>
<gene>
    <name evidence="3" type="ORF">E5676_scaffold572G00490</name>
    <name evidence="2" type="ORF">E6C27_scaffold25G00340</name>
</gene>
<evidence type="ECO:0000313" key="4">
    <source>
        <dbReference type="Proteomes" id="UP000321393"/>
    </source>
</evidence>
<dbReference type="Proteomes" id="UP000321393">
    <property type="component" value="Unassembled WGS sequence"/>
</dbReference>
<sequence>MQERKLYVLNEALPDEELGARATKTQKDAYRLEISRELTIDLVLQSLPDTFDEYLISYNMHGMKKSLTELHGMLKTIKLNIKSSSKVLMMQKGKNPKKKEHDQGKGKGKVAVKTSKVDAFGAPRPRTKSKEPKPPKEGEYYHCKKIGNWKRNCPLYLKYLKKNKESVPFTSRTKKQ</sequence>
<evidence type="ECO:0000313" key="2">
    <source>
        <dbReference type="EMBL" id="KAA0066495.1"/>
    </source>
</evidence>
<reference evidence="4 5" key="1">
    <citation type="submission" date="2019-08" db="EMBL/GenBank/DDBJ databases">
        <title>Draft genome sequences of two oriental melons (Cucumis melo L. var makuwa).</title>
        <authorList>
            <person name="Kwon S.-Y."/>
        </authorList>
    </citation>
    <scope>NUCLEOTIDE SEQUENCE [LARGE SCALE GENOMIC DNA]</scope>
    <source>
        <strain evidence="5">cv. Chang Bougi</strain>
        <strain evidence="4">cv. SW 3</strain>
        <tissue evidence="2">Leaf</tissue>
    </source>
</reference>
<dbReference type="Proteomes" id="UP000321947">
    <property type="component" value="Unassembled WGS sequence"/>
</dbReference>
<dbReference type="EMBL" id="SSTE01000887">
    <property type="protein sequence ID" value="KAA0066495.1"/>
    <property type="molecule type" value="Genomic_DNA"/>
</dbReference>
<organism evidence="2 4">
    <name type="scientific">Cucumis melo var. makuwa</name>
    <name type="common">Oriental melon</name>
    <dbReference type="NCBI Taxonomy" id="1194695"/>
    <lineage>
        <taxon>Eukaryota</taxon>
        <taxon>Viridiplantae</taxon>
        <taxon>Streptophyta</taxon>
        <taxon>Embryophyta</taxon>
        <taxon>Tracheophyta</taxon>
        <taxon>Spermatophyta</taxon>
        <taxon>Magnoliopsida</taxon>
        <taxon>eudicotyledons</taxon>
        <taxon>Gunneridae</taxon>
        <taxon>Pentapetalae</taxon>
        <taxon>rosids</taxon>
        <taxon>fabids</taxon>
        <taxon>Cucurbitales</taxon>
        <taxon>Cucurbitaceae</taxon>
        <taxon>Benincaseae</taxon>
        <taxon>Cucumis</taxon>
    </lineage>
</organism>
<dbReference type="GO" id="GO:0003676">
    <property type="term" value="F:nucleic acid binding"/>
    <property type="evidence" value="ECO:0007669"/>
    <property type="project" value="InterPro"/>
</dbReference>
<protein>
    <submittedName>
        <fullName evidence="2">Retrovirus-related Pol polyprotein from transposon TNT 1-94</fullName>
    </submittedName>
</protein>
<feature type="region of interest" description="Disordered" evidence="1">
    <location>
        <begin position="91"/>
        <end position="140"/>
    </location>
</feature>
<evidence type="ECO:0000313" key="5">
    <source>
        <dbReference type="Proteomes" id="UP000321947"/>
    </source>
</evidence>
<dbReference type="InterPro" id="IPR036875">
    <property type="entry name" value="Znf_CCHC_sf"/>
</dbReference>
<evidence type="ECO:0000313" key="3">
    <source>
        <dbReference type="EMBL" id="TYK06146.1"/>
    </source>
</evidence>
<dbReference type="OrthoDB" id="1708624at2759"/>
<dbReference type="EMBL" id="SSTD01013635">
    <property type="protein sequence ID" value="TYK06146.1"/>
    <property type="molecule type" value="Genomic_DNA"/>
</dbReference>
<comment type="caution">
    <text evidence="2">The sequence shown here is derived from an EMBL/GenBank/DDBJ whole genome shotgun (WGS) entry which is preliminary data.</text>
</comment>
<dbReference type="AlphaFoldDB" id="A0A5A7VL77"/>
<accession>A0A5A7VL77</accession>
<dbReference type="SUPFAM" id="SSF57756">
    <property type="entry name" value="Retrovirus zinc finger-like domains"/>
    <property type="match status" value="1"/>
</dbReference>
<proteinExistence type="predicted"/>
<dbReference type="GO" id="GO:0008270">
    <property type="term" value="F:zinc ion binding"/>
    <property type="evidence" value="ECO:0007669"/>
    <property type="project" value="InterPro"/>
</dbReference>
<name>A0A5A7VL77_CUCMM</name>
<feature type="compositionally biased region" description="Basic and acidic residues" evidence="1">
    <location>
        <begin position="128"/>
        <end position="140"/>
    </location>
</feature>